<protein>
    <submittedName>
        <fullName evidence="2">Uncharacterized protein</fullName>
    </submittedName>
</protein>
<dbReference type="EMBL" id="JOWA01000110">
    <property type="protein sequence ID" value="KEZ41212.1"/>
    <property type="molecule type" value="Genomic_DNA"/>
</dbReference>
<keyword evidence="1" id="KW-0812">Transmembrane</keyword>
<name>A0A084G1K0_PSEDA</name>
<dbReference type="AlphaFoldDB" id="A0A084G1K0"/>
<dbReference type="GeneID" id="27726371"/>
<evidence type="ECO:0000313" key="3">
    <source>
        <dbReference type="Proteomes" id="UP000028545"/>
    </source>
</evidence>
<evidence type="ECO:0000313" key="2">
    <source>
        <dbReference type="EMBL" id="KEZ41212.1"/>
    </source>
</evidence>
<reference evidence="2 3" key="1">
    <citation type="journal article" date="2014" name="Genome Announc.">
        <title>Draft genome sequence of the pathogenic fungus Scedosporium apiospermum.</title>
        <authorList>
            <person name="Vandeputte P."/>
            <person name="Ghamrawi S."/>
            <person name="Rechenmann M."/>
            <person name="Iltis A."/>
            <person name="Giraud S."/>
            <person name="Fleury M."/>
            <person name="Thornton C."/>
            <person name="Delhaes L."/>
            <person name="Meyer W."/>
            <person name="Papon N."/>
            <person name="Bouchara J.P."/>
        </authorList>
    </citation>
    <scope>NUCLEOTIDE SEQUENCE [LARGE SCALE GENOMIC DNA]</scope>
    <source>
        <strain evidence="2 3">IHEM 14462</strain>
    </source>
</reference>
<organism evidence="2 3">
    <name type="scientific">Pseudallescheria apiosperma</name>
    <name type="common">Scedosporium apiospermum</name>
    <dbReference type="NCBI Taxonomy" id="563466"/>
    <lineage>
        <taxon>Eukaryota</taxon>
        <taxon>Fungi</taxon>
        <taxon>Dikarya</taxon>
        <taxon>Ascomycota</taxon>
        <taxon>Pezizomycotina</taxon>
        <taxon>Sordariomycetes</taxon>
        <taxon>Hypocreomycetidae</taxon>
        <taxon>Microascales</taxon>
        <taxon>Microascaceae</taxon>
        <taxon>Scedosporium</taxon>
    </lineage>
</organism>
<dbReference type="OMA" id="MEGSWWD"/>
<dbReference type="OrthoDB" id="5118341at2759"/>
<sequence length="331" mass="37017">MSSVWSDNASTLAGPSWGAMQRQVTNMYEVIKEQRGNKELAIIAVVPEEYSYELELKCERRPWEIWKGRSLVLVTTSDWLQETIEEVHDLQKHSSMIILASTDVSTISFSVGSRINTLTILRCRRGGTRGGQLLITRSSEFHGARIDQWQNRHRRGRRLLIGKGIGIWIDSADNDRWSTSNLSAKDREKVRRKLDRMRNTEMEGSWWEKWRGYVAGILGVVVTGSKLTAGLKASASGMFVNFQVAGLGAFQFGKAKAAMTMLGTAAGPAVLLGVGVAAAVYFIPWESVLTSLKGILWSIWDWFTSLWDKFTNWVKSTVGGRASRNGVPMAR</sequence>
<dbReference type="VEuPathDB" id="FungiDB:SAPIO_CDS7299"/>
<keyword evidence="1" id="KW-1133">Transmembrane helix</keyword>
<keyword evidence="3" id="KW-1185">Reference proteome</keyword>
<proteinExistence type="predicted"/>
<feature type="transmembrane region" description="Helical" evidence="1">
    <location>
        <begin position="261"/>
        <end position="283"/>
    </location>
</feature>
<dbReference type="HOGENOM" id="CLU_065394_0_0_1"/>
<accession>A0A084G1K0</accession>
<dbReference type="Proteomes" id="UP000028545">
    <property type="component" value="Unassembled WGS sequence"/>
</dbReference>
<dbReference type="RefSeq" id="XP_016641011.1">
    <property type="nucleotide sequence ID" value="XM_016789184.1"/>
</dbReference>
<keyword evidence="1" id="KW-0472">Membrane</keyword>
<gene>
    <name evidence="2" type="ORF">SAPIO_CDS7299</name>
</gene>
<evidence type="ECO:0000256" key="1">
    <source>
        <dbReference type="SAM" id="Phobius"/>
    </source>
</evidence>
<dbReference type="KEGG" id="sapo:SAPIO_CDS7299"/>
<comment type="caution">
    <text evidence="2">The sequence shown here is derived from an EMBL/GenBank/DDBJ whole genome shotgun (WGS) entry which is preliminary data.</text>
</comment>